<name>A0A2T5BYB1_9BACT</name>
<protein>
    <recommendedName>
        <fullName evidence="3">Helix-hairpin-helix protein</fullName>
    </recommendedName>
</protein>
<keyword evidence="2" id="KW-1185">Reference proteome</keyword>
<dbReference type="RefSeq" id="WP_107823422.1">
    <property type="nucleotide sequence ID" value="NZ_OY782574.1"/>
</dbReference>
<evidence type="ECO:0008006" key="3">
    <source>
        <dbReference type="Google" id="ProtNLM"/>
    </source>
</evidence>
<evidence type="ECO:0000313" key="2">
    <source>
        <dbReference type="Proteomes" id="UP000243525"/>
    </source>
</evidence>
<dbReference type="Proteomes" id="UP000243525">
    <property type="component" value="Unassembled WGS sequence"/>
</dbReference>
<comment type="caution">
    <text evidence="1">The sequence shown here is derived from an EMBL/GenBank/DDBJ whole genome shotgun (WGS) entry which is preliminary data.</text>
</comment>
<dbReference type="AlphaFoldDB" id="A0A2T5BYB1"/>
<organism evidence="1 2">
    <name type="scientific">Mangrovibacterium marinum</name>
    <dbReference type="NCBI Taxonomy" id="1639118"/>
    <lineage>
        <taxon>Bacteria</taxon>
        <taxon>Pseudomonadati</taxon>
        <taxon>Bacteroidota</taxon>
        <taxon>Bacteroidia</taxon>
        <taxon>Marinilabiliales</taxon>
        <taxon>Prolixibacteraceae</taxon>
        <taxon>Mangrovibacterium</taxon>
    </lineage>
</organism>
<dbReference type="SUPFAM" id="SSF47781">
    <property type="entry name" value="RuvA domain 2-like"/>
    <property type="match status" value="1"/>
</dbReference>
<gene>
    <name evidence="1" type="ORF">C8N47_12011</name>
</gene>
<proteinExistence type="predicted"/>
<dbReference type="OrthoDB" id="9766750at2"/>
<dbReference type="InterPro" id="IPR010994">
    <property type="entry name" value="RuvA_2-like"/>
</dbReference>
<dbReference type="EMBL" id="QAAD01000020">
    <property type="protein sequence ID" value="PTN07226.1"/>
    <property type="molecule type" value="Genomic_DNA"/>
</dbReference>
<sequence>MKKLILLTTFLVFVGAVRGQHAEQALQDRLQNLLEQVLEDDENSDVEQLINDLVQLADSPIPINRAVEADFEPLFFLNPIQLKALLTYRDQHGPVLSQYELASVDGFDEVLAELTGMFLNFETEPPVAKYFRVRQELLLRATRLLEQQAAFKTGKFEGSQEKLYSRYRFTGKDIQFGVTAEKDAGESFFAKSNSAGFDFYSGFARLQFQRGSSSVVLGDYVVQFGQGLVAWQGFAMGKSADVDRIARFNQGIKPYSSTDENNFMRGAGADIRFGSFRLQPFVSYKAFDANTDSVNGELLFTSMQTSGLHRTESEIEDKNSVHALVGGAHLGFQTGNLQLGLTGMHTRYEFPLQRADALYNRYLFAGEQISNFGINYRYALNRLYLFGETAHADGALATVNGVMFQPVGQLAFSALYRNIAKQYNTPIGAAFTENSRVNDEQGLFFGIRALPAAGLTINAYADFFEYKWIKYTTAAPGKGQELMCRADYNLNRSWRLYVRYFYERKPLKISSEKLRYNQDQVRQGLRAQLDGELNSQFSIRTRLEHSFYEHDHNSDGFLVSQDLAYHHVNNRSKMWIRLAYFDTDDYDARIYAYENDLLYQFSIPAFYGEGLRAYVNGKVKICEKVELWLKCARTWFFGVDTLGSGNTAIDGSTRSELKLQLRFKI</sequence>
<reference evidence="1 2" key="1">
    <citation type="submission" date="2018-04" db="EMBL/GenBank/DDBJ databases">
        <title>Genomic Encyclopedia of Archaeal and Bacterial Type Strains, Phase II (KMG-II): from individual species to whole genera.</title>
        <authorList>
            <person name="Goeker M."/>
        </authorList>
    </citation>
    <scope>NUCLEOTIDE SEQUENCE [LARGE SCALE GENOMIC DNA]</scope>
    <source>
        <strain evidence="1 2">DSM 28823</strain>
    </source>
</reference>
<evidence type="ECO:0000313" key="1">
    <source>
        <dbReference type="EMBL" id="PTN07226.1"/>
    </source>
</evidence>
<accession>A0A2T5BYB1</accession>